<gene>
    <name evidence="5" type="primary">dut</name>
    <name evidence="7" type="ORF">SAMN04488118_109116</name>
</gene>
<dbReference type="InterPro" id="IPR029054">
    <property type="entry name" value="dUTPase-like"/>
</dbReference>
<evidence type="ECO:0000256" key="4">
    <source>
        <dbReference type="ARBA" id="ARBA00047686"/>
    </source>
</evidence>
<dbReference type="GO" id="GO:0006226">
    <property type="term" value="P:dUMP biosynthetic process"/>
    <property type="evidence" value="ECO:0007669"/>
    <property type="project" value="UniProtKB-UniRule"/>
</dbReference>
<feature type="binding site" evidence="5">
    <location>
        <begin position="68"/>
        <end position="70"/>
    </location>
    <ligand>
        <name>substrate</name>
    </ligand>
</feature>
<dbReference type="STRING" id="1156985.SAMN04488118_109116"/>
<dbReference type="PANTHER" id="PTHR11241:SF0">
    <property type="entry name" value="DEOXYURIDINE 5'-TRIPHOSPHATE NUCLEOTIDOHYDROLASE"/>
    <property type="match status" value="1"/>
</dbReference>
<dbReference type="EMBL" id="FMWG01000009">
    <property type="protein sequence ID" value="SCZ69646.1"/>
    <property type="molecule type" value="Genomic_DNA"/>
</dbReference>
<dbReference type="GO" id="GO:0046081">
    <property type="term" value="P:dUTP catabolic process"/>
    <property type="evidence" value="ECO:0007669"/>
    <property type="project" value="InterPro"/>
</dbReference>
<dbReference type="Gene3D" id="2.70.40.10">
    <property type="match status" value="1"/>
</dbReference>
<evidence type="ECO:0000256" key="5">
    <source>
        <dbReference type="HAMAP-Rule" id="MF_00116"/>
    </source>
</evidence>
<dbReference type="GO" id="GO:0004170">
    <property type="term" value="F:dUTP diphosphatase activity"/>
    <property type="evidence" value="ECO:0007669"/>
    <property type="project" value="UniProtKB-UniRule"/>
</dbReference>
<reference evidence="7 8" key="1">
    <citation type="submission" date="2016-10" db="EMBL/GenBank/DDBJ databases">
        <authorList>
            <person name="de Groot N.N."/>
        </authorList>
    </citation>
    <scope>NUCLEOTIDE SEQUENCE [LARGE SCALE GENOMIC DNA]</scope>
    <source>
        <strain evidence="7 8">U95</strain>
    </source>
</reference>
<feature type="domain" description="dUTPase-like" evidence="6">
    <location>
        <begin position="14"/>
        <end position="147"/>
    </location>
</feature>
<comment type="caution">
    <text evidence="5">Lacks conserved residue(s) required for the propagation of feature annotation.</text>
</comment>
<evidence type="ECO:0000256" key="3">
    <source>
        <dbReference type="ARBA" id="ARBA00023080"/>
    </source>
</evidence>
<evidence type="ECO:0000313" key="8">
    <source>
        <dbReference type="Proteomes" id="UP000198767"/>
    </source>
</evidence>
<dbReference type="RefSeq" id="WP_090220085.1">
    <property type="nucleotide sequence ID" value="NZ_FMWG01000009.1"/>
</dbReference>
<accession>A0A1G5R6Q1</accession>
<name>A0A1G5R6Q1_9RHOB</name>
<keyword evidence="8" id="KW-1185">Reference proteome</keyword>
<dbReference type="OrthoDB" id="9809956at2"/>
<proteinExistence type="inferred from homology"/>
<dbReference type="PANTHER" id="PTHR11241">
    <property type="entry name" value="DEOXYURIDINE 5'-TRIPHOSPHATE NUCLEOTIDOHYDROLASE"/>
    <property type="match status" value="1"/>
</dbReference>
<dbReference type="SUPFAM" id="SSF51283">
    <property type="entry name" value="dUTPase-like"/>
    <property type="match status" value="1"/>
</dbReference>
<evidence type="ECO:0000256" key="1">
    <source>
        <dbReference type="ARBA" id="ARBA00006581"/>
    </source>
</evidence>
<dbReference type="NCBIfam" id="NF001862">
    <property type="entry name" value="PRK00601.1"/>
    <property type="match status" value="1"/>
</dbReference>
<keyword evidence="3 5" id="KW-0546">Nucleotide metabolism</keyword>
<dbReference type="GO" id="GO:0000287">
    <property type="term" value="F:magnesium ion binding"/>
    <property type="evidence" value="ECO:0007669"/>
    <property type="project" value="UniProtKB-UniRule"/>
</dbReference>
<dbReference type="AlphaFoldDB" id="A0A1G5R6Q1"/>
<comment type="cofactor">
    <cofactor evidence="5">
        <name>Mg(2+)</name>
        <dbReference type="ChEBI" id="CHEBI:18420"/>
    </cofactor>
</comment>
<dbReference type="InterPro" id="IPR033704">
    <property type="entry name" value="dUTPase_trimeric"/>
</dbReference>
<keyword evidence="2 5" id="KW-0378">Hydrolase</keyword>
<comment type="similarity">
    <text evidence="1 5">Belongs to the dUTPase family.</text>
</comment>
<dbReference type="CDD" id="cd07557">
    <property type="entry name" value="trimeric_dUTPase"/>
    <property type="match status" value="1"/>
</dbReference>
<dbReference type="EC" id="3.6.1.23" evidence="5"/>
<feature type="binding site" evidence="5">
    <location>
        <begin position="85"/>
        <end position="87"/>
    </location>
    <ligand>
        <name>substrate</name>
    </ligand>
</feature>
<evidence type="ECO:0000256" key="2">
    <source>
        <dbReference type="ARBA" id="ARBA00022801"/>
    </source>
</evidence>
<protein>
    <recommendedName>
        <fullName evidence="5">Deoxyuridine 5'-triphosphate nucleotidohydrolase</fullName>
        <shortName evidence="5">dUTPase</shortName>
        <ecNumber evidence="5">3.6.1.23</ecNumber>
    </recommendedName>
    <alternativeName>
        <fullName evidence="5">dUTP pyrophosphatase</fullName>
    </alternativeName>
</protein>
<dbReference type="NCBIfam" id="TIGR00576">
    <property type="entry name" value="dut"/>
    <property type="match status" value="1"/>
</dbReference>
<dbReference type="InterPro" id="IPR036157">
    <property type="entry name" value="dUTPase-like_sf"/>
</dbReference>
<evidence type="ECO:0000259" key="6">
    <source>
        <dbReference type="Pfam" id="PF00692"/>
    </source>
</evidence>
<dbReference type="InterPro" id="IPR008181">
    <property type="entry name" value="dUTPase"/>
</dbReference>
<comment type="pathway">
    <text evidence="5">Pyrimidine metabolism; dUMP biosynthesis; dUMP from dCTP (dUTP route): step 2/2.</text>
</comment>
<comment type="function">
    <text evidence="5">This enzyme is involved in nucleotide metabolism: it produces dUMP, the immediate precursor of thymidine nucleotides and it decreases the intracellular concentration of dUTP so that uracil cannot be incorporated into DNA.</text>
</comment>
<sequence length="149" mass="15888">MAQIVKFKRVSGNELPLPSYASAGAAGMDLRAFLPEGPVTLTPGHVHLISTGFHVELPHGTEMQIRPRSSLAIKNKVIVPNSPGTIDEDYRGIIYVGLFQLGEEATVLNHGDRFAQAIIAPVLHPDVLEVEDLSLTQRGDGGLGSTGRG</sequence>
<dbReference type="Proteomes" id="UP000198767">
    <property type="component" value="Unassembled WGS sequence"/>
</dbReference>
<keyword evidence="5" id="KW-0460">Magnesium</keyword>
<dbReference type="HAMAP" id="MF_00116">
    <property type="entry name" value="dUTPase_bact"/>
    <property type="match status" value="1"/>
</dbReference>
<evidence type="ECO:0000313" key="7">
    <source>
        <dbReference type="EMBL" id="SCZ69646.1"/>
    </source>
</evidence>
<dbReference type="UniPathway" id="UPA00610">
    <property type="reaction ID" value="UER00666"/>
</dbReference>
<keyword evidence="5" id="KW-0479">Metal-binding</keyword>
<dbReference type="Pfam" id="PF00692">
    <property type="entry name" value="dUTPase"/>
    <property type="match status" value="1"/>
</dbReference>
<organism evidence="7 8">
    <name type="scientific">Epibacterium ulvae</name>
    <dbReference type="NCBI Taxonomy" id="1156985"/>
    <lineage>
        <taxon>Bacteria</taxon>
        <taxon>Pseudomonadati</taxon>
        <taxon>Pseudomonadota</taxon>
        <taxon>Alphaproteobacteria</taxon>
        <taxon>Rhodobacterales</taxon>
        <taxon>Roseobacteraceae</taxon>
        <taxon>Epibacterium</taxon>
    </lineage>
</organism>
<feature type="binding site" evidence="5">
    <location>
        <position position="81"/>
    </location>
    <ligand>
        <name>substrate</name>
    </ligand>
</feature>
<comment type="catalytic activity">
    <reaction evidence="4 5">
        <text>dUTP + H2O = dUMP + diphosphate + H(+)</text>
        <dbReference type="Rhea" id="RHEA:10248"/>
        <dbReference type="ChEBI" id="CHEBI:15377"/>
        <dbReference type="ChEBI" id="CHEBI:15378"/>
        <dbReference type="ChEBI" id="CHEBI:33019"/>
        <dbReference type="ChEBI" id="CHEBI:61555"/>
        <dbReference type="ChEBI" id="CHEBI:246422"/>
        <dbReference type="EC" id="3.6.1.23"/>
    </reaction>
</comment>